<dbReference type="EMBL" id="BAAANO010000005">
    <property type="protein sequence ID" value="GAA2001153.1"/>
    <property type="molecule type" value="Genomic_DNA"/>
</dbReference>
<evidence type="ECO:0000313" key="4">
    <source>
        <dbReference type="Proteomes" id="UP001500755"/>
    </source>
</evidence>
<keyword evidence="1" id="KW-1133">Transmembrane helix</keyword>
<evidence type="ECO:0000259" key="2">
    <source>
        <dbReference type="Pfam" id="PF13400"/>
    </source>
</evidence>
<dbReference type="Pfam" id="PF13400">
    <property type="entry name" value="Tad"/>
    <property type="match status" value="1"/>
</dbReference>
<keyword evidence="1" id="KW-0812">Transmembrane</keyword>
<accession>A0ABN2T8P9</accession>
<gene>
    <name evidence="3" type="ORF">GCM10009755_06860</name>
</gene>
<dbReference type="Proteomes" id="UP001500755">
    <property type="component" value="Unassembled WGS sequence"/>
</dbReference>
<dbReference type="InterPro" id="IPR028087">
    <property type="entry name" value="Tad_N"/>
</dbReference>
<evidence type="ECO:0000313" key="3">
    <source>
        <dbReference type="EMBL" id="GAA2001153.1"/>
    </source>
</evidence>
<proteinExistence type="predicted"/>
<feature type="transmembrane region" description="Helical" evidence="1">
    <location>
        <begin position="20"/>
        <end position="45"/>
    </location>
</feature>
<comment type="caution">
    <text evidence="3">The sequence shown here is derived from an EMBL/GenBank/DDBJ whole genome shotgun (WGS) entry which is preliminary data.</text>
</comment>
<feature type="domain" description="Putative Flp pilus-assembly TadG-like N-terminal" evidence="2">
    <location>
        <begin position="17"/>
        <end position="61"/>
    </location>
</feature>
<keyword evidence="4" id="KW-1185">Reference proteome</keyword>
<name>A0ABN2T8P9_9MICO</name>
<reference evidence="3 4" key="1">
    <citation type="journal article" date="2019" name="Int. J. Syst. Evol. Microbiol.">
        <title>The Global Catalogue of Microorganisms (GCM) 10K type strain sequencing project: providing services to taxonomists for standard genome sequencing and annotation.</title>
        <authorList>
            <consortium name="The Broad Institute Genomics Platform"/>
            <consortium name="The Broad Institute Genome Sequencing Center for Infectious Disease"/>
            <person name="Wu L."/>
            <person name="Ma J."/>
        </authorList>
    </citation>
    <scope>NUCLEOTIDE SEQUENCE [LARGE SCALE GENOMIC DNA]</scope>
    <source>
        <strain evidence="3 4">JCM 14546</strain>
    </source>
</reference>
<dbReference type="RefSeq" id="WP_344306982.1">
    <property type="nucleotide sequence ID" value="NZ_BAAANO010000005.1"/>
</dbReference>
<evidence type="ECO:0000256" key="1">
    <source>
        <dbReference type="SAM" id="Phobius"/>
    </source>
</evidence>
<sequence>MRRAIIAARRPSRSDEGSVLPLGIGFTTIALMLVFLAVTITDIALAQNRLRSLADSAALAATNSFVPADSPIPGILLTDEIVEDGAGAYLDAVDAAESFTDLDLRTRTDDGMSVSVELRARHSPVLLSPFVPYEMEIAATGEARGALRYG</sequence>
<organism evidence="3 4">
    <name type="scientific">Brevibacterium samyangense</name>
    <dbReference type="NCBI Taxonomy" id="366888"/>
    <lineage>
        <taxon>Bacteria</taxon>
        <taxon>Bacillati</taxon>
        <taxon>Actinomycetota</taxon>
        <taxon>Actinomycetes</taxon>
        <taxon>Micrococcales</taxon>
        <taxon>Brevibacteriaceae</taxon>
        <taxon>Brevibacterium</taxon>
    </lineage>
</organism>
<protein>
    <recommendedName>
        <fullName evidence="2">Putative Flp pilus-assembly TadG-like N-terminal domain-containing protein</fullName>
    </recommendedName>
</protein>
<keyword evidence="1" id="KW-0472">Membrane</keyword>